<dbReference type="SUPFAM" id="SSF88697">
    <property type="entry name" value="PUA domain-like"/>
    <property type="match status" value="1"/>
</dbReference>
<sequence>MTKIEKKAWPELFEKVLCGEKNFDVRLNNFKCKPGDILVLREWDPKIKKYTGRILEKKISFVITTKQLSKFWTKEEIQKYGFQVIGF</sequence>
<dbReference type="Pfam" id="PF12961">
    <property type="entry name" value="DUF3850"/>
    <property type="match status" value="1"/>
</dbReference>
<evidence type="ECO:0000313" key="3">
    <source>
        <dbReference type="Proteomes" id="UP000179219"/>
    </source>
</evidence>
<evidence type="ECO:0000259" key="1">
    <source>
        <dbReference type="Pfam" id="PF12961"/>
    </source>
</evidence>
<dbReference type="Gene3D" id="2.30.130.30">
    <property type="entry name" value="Hypothetical protein"/>
    <property type="match status" value="1"/>
</dbReference>
<protein>
    <recommendedName>
        <fullName evidence="1">DUF3850 domain-containing protein</fullName>
    </recommendedName>
</protein>
<comment type="caution">
    <text evidence="2">The sequence shown here is derived from an EMBL/GenBank/DDBJ whole genome shotgun (WGS) entry which is preliminary data.</text>
</comment>
<accession>A0A1F7X4A4</accession>
<dbReference type="InterPro" id="IPR039440">
    <property type="entry name" value="DUF3850"/>
</dbReference>
<proteinExistence type="predicted"/>
<dbReference type="Proteomes" id="UP000179219">
    <property type="component" value="Unassembled WGS sequence"/>
</dbReference>
<evidence type="ECO:0000313" key="2">
    <source>
        <dbReference type="EMBL" id="OGM09539.1"/>
    </source>
</evidence>
<dbReference type="EMBL" id="MGFP01000021">
    <property type="protein sequence ID" value="OGM09539.1"/>
    <property type="molecule type" value="Genomic_DNA"/>
</dbReference>
<organism evidence="2 3">
    <name type="scientific">Candidatus Woesebacteria bacterium RBG_13_34_9</name>
    <dbReference type="NCBI Taxonomy" id="1802477"/>
    <lineage>
        <taxon>Bacteria</taxon>
        <taxon>Candidatus Woeseibacteriota</taxon>
    </lineage>
</organism>
<gene>
    <name evidence="2" type="ORF">A2159_00095</name>
</gene>
<feature type="domain" description="DUF3850" evidence="1">
    <location>
        <begin position="7"/>
        <end position="66"/>
    </location>
</feature>
<dbReference type="AlphaFoldDB" id="A0A1F7X4A4"/>
<name>A0A1F7X4A4_9BACT</name>
<reference evidence="2 3" key="1">
    <citation type="journal article" date="2016" name="Nat. Commun.">
        <title>Thousands of microbial genomes shed light on interconnected biogeochemical processes in an aquifer system.</title>
        <authorList>
            <person name="Anantharaman K."/>
            <person name="Brown C.T."/>
            <person name="Hug L.A."/>
            <person name="Sharon I."/>
            <person name="Castelle C.J."/>
            <person name="Probst A.J."/>
            <person name="Thomas B.C."/>
            <person name="Singh A."/>
            <person name="Wilkins M.J."/>
            <person name="Karaoz U."/>
            <person name="Brodie E.L."/>
            <person name="Williams K.H."/>
            <person name="Hubbard S.S."/>
            <person name="Banfield J.F."/>
        </authorList>
    </citation>
    <scope>NUCLEOTIDE SEQUENCE [LARGE SCALE GENOMIC DNA]</scope>
</reference>
<dbReference type="InterPro" id="IPR015947">
    <property type="entry name" value="PUA-like_sf"/>
</dbReference>